<dbReference type="AlphaFoldDB" id="A0A3E0UFH9"/>
<sequence length="480" mass="53060">MTGENQFIREQTRISPNALNESLDIDNNQLVWQGELTAPRLFATPFIESFFGYLPLQSSFNIGAFSCAVTCDNDVWQVNTDIYFQGVNYKTLYVALDGRVYISDPVTGEEQPIIIVLGQAPETNTAMLDNIPAITSEVRFAELFNQQTVYSIIEWTHFSGASQVQKYQLIIEEGTNKLWFNFLDQQEVSETSISVLQNQTQEVSYNLLASANASPVLDLKDGENFTYLIVNEPGGTFDLSTAIKPRSVEVADFEALEVKEDSLGLLEFDKRDLVGFLNVIEVLGSTNNKLIFELALDSSSAEVLLKQEPFNGNVLIEAEKISYQPVLNFNGADKYTIQVIDDFVSSNLVEVDVIVTPENDLPSISYSVSNDTPSELEVVEINVEVNDVDGDELTINWEQVAGPSASILHSSDSSLVFLTPSISGQQSTSVKFLLQVNDGVALAQQEITFSVKQKSGGGSLNYYLLFLLLLACLFRAKTSS</sequence>
<accession>A0A3E0UFH9</accession>
<evidence type="ECO:0000313" key="1">
    <source>
        <dbReference type="EMBL" id="REL34895.1"/>
    </source>
</evidence>
<dbReference type="EMBL" id="QUOV01000001">
    <property type="protein sequence ID" value="REL34895.1"/>
    <property type="molecule type" value="Genomic_DNA"/>
</dbReference>
<dbReference type="InterPro" id="IPR020008">
    <property type="entry name" value="GlyGly_CTERM"/>
</dbReference>
<dbReference type="Proteomes" id="UP000256999">
    <property type="component" value="Unassembled WGS sequence"/>
</dbReference>
<comment type="caution">
    <text evidence="1">The sequence shown here is derived from an EMBL/GenBank/DDBJ whole genome shotgun (WGS) entry which is preliminary data.</text>
</comment>
<organism evidence="1 2">
    <name type="scientific">Thalassotalea euphylliae</name>
    <dbReference type="NCBI Taxonomy" id="1655234"/>
    <lineage>
        <taxon>Bacteria</taxon>
        <taxon>Pseudomonadati</taxon>
        <taxon>Pseudomonadota</taxon>
        <taxon>Gammaproteobacteria</taxon>
        <taxon>Alteromonadales</taxon>
        <taxon>Colwelliaceae</taxon>
        <taxon>Thalassotalea</taxon>
    </lineage>
</organism>
<name>A0A3E0UFH9_9GAMM</name>
<dbReference type="InterPro" id="IPR013783">
    <property type="entry name" value="Ig-like_fold"/>
</dbReference>
<reference evidence="1 2" key="1">
    <citation type="submission" date="2018-08" db="EMBL/GenBank/DDBJ databases">
        <title>Thalassotalea euphylliae genome.</title>
        <authorList>
            <person name="Summers S."/>
            <person name="Rice S.A."/>
            <person name="Freckelton M.L."/>
            <person name="Nedved B.T."/>
            <person name="Hadfield M.G."/>
        </authorList>
    </citation>
    <scope>NUCLEOTIDE SEQUENCE [LARGE SCALE GENOMIC DNA]</scope>
    <source>
        <strain evidence="1 2">H2</strain>
    </source>
</reference>
<dbReference type="Gene3D" id="2.60.40.10">
    <property type="entry name" value="Immunoglobulins"/>
    <property type="match status" value="1"/>
</dbReference>
<gene>
    <name evidence="1" type="ORF">DXX92_05690</name>
</gene>
<dbReference type="NCBIfam" id="TIGR03501">
    <property type="entry name" value="GlyGly_CTERM"/>
    <property type="match status" value="1"/>
</dbReference>
<evidence type="ECO:0000313" key="2">
    <source>
        <dbReference type="Proteomes" id="UP000256999"/>
    </source>
</evidence>
<proteinExistence type="predicted"/>
<protein>
    <submittedName>
        <fullName evidence="1">GlyGly-CTERM sorting domain-containing protein</fullName>
    </submittedName>
</protein>